<dbReference type="RefSeq" id="WP_135912247.1">
    <property type="nucleotide sequence ID" value="NZ_CP038856.1"/>
</dbReference>
<evidence type="ECO:0000313" key="1">
    <source>
        <dbReference type="EMBL" id="QLY37591.1"/>
    </source>
</evidence>
<accession>A0ABD7B145</accession>
<gene>
    <name evidence="1" type="ORF">HV164_14175</name>
</gene>
<evidence type="ECO:0000313" key="2">
    <source>
        <dbReference type="Proteomes" id="UP000512043"/>
    </source>
</evidence>
<dbReference type="Proteomes" id="UP000512043">
    <property type="component" value="Chromosome"/>
</dbReference>
<name>A0ABD7B145_CITFR</name>
<sequence length="188" mass="21092">MIKPDLQIAFITGRSRADNCSLSPAQATFIQQVVGHHQHVDVNFPWTVQSVPWLATGLLRASVNNAREYLGAQHVSFALRYRQQALEMLASASHTLLLSGSCGLELFNQLHLLPEWLARVSVFAFGPVAGRRPDCHHLLVQGDQDWISRCWFRQADQRIACSHMNYLEQSQLAALCRRFIADTGKQGA</sequence>
<organism evidence="1 2">
    <name type="scientific">Citrobacter freundii</name>
    <dbReference type="NCBI Taxonomy" id="546"/>
    <lineage>
        <taxon>Bacteria</taxon>
        <taxon>Pseudomonadati</taxon>
        <taxon>Pseudomonadota</taxon>
        <taxon>Gammaproteobacteria</taxon>
        <taxon>Enterobacterales</taxon>
        <taxon>Enterobacteriaceae</taxon>
        <taxon>Citrobacter</taxon>
        <taxon>Citrobacter freundii complex</taxon>
    </lineage>
</organism>
<dbReference type="AlphaFoldDB" id="A0ABD7B145"/>
<reference evidence="2" key="1">
    <citation type="submission" date="2020-06" db="EMBL/GenBank/DDBJ databases">
        <title>REHAB project genomes.</title>
        <authorList>
            <person name="Shaw L.P."/>
        </authorList>
    </citation>
    <scope>NUCLEOTIDE SEQUENCE [LARGE SCALE GENOMIC DNA]</scope>
    <source>
        <strain evidence="2">RHBSTW-00334</strain>
    </source>
</reference>
<proteinExistence type="predicted"/>
<protein>
    <submittedName>
        <fullName evidence="1">Uncharacterized protein</fullName>
    </submittedName>
</protein>
<dbReference type="EMBL" id="CP056597">
    <property type="protein sequence ID" value="QLY37591.1"/>
    <property type="molecule type" value="Genomic_DNA"/>
</dbReference>